<dbReference type="Gene3D" id="3.40.50.10470">
    <property type="entry name" value="Translation initiation factor eif-2b, domain 2"/>
    <property type="match status" value="1"/>
</dbReference>
<evidence type="ECO:0000313" key="4">
    <source>
        <dbReference type="EMBL" id="MFC6952090.1"/>
    </source>
</evidence>
<dbReference type="InterPro" id="IPR015797">
    <property type="entry name" value="NUDIX_hydrolase-like_dom_sf"/>
</dbReference>
<evidence type="ECO:0000256" key="1">
    <source>
        <dbReference type="RuleBase" id="RU003814"/>
    </source>
</evidence>
<feature type="compositionally biased region" description="Acidic residues" evidence="2">
    <location>
        <begin position="418"/>
        <end position="440"/>
    </location>
</feature>
<dbReference type="PANTHER" id="PTHR43475">
    <property type="entry name" value="METHYLTHIORIBOSE-1-PHOSPHATE ISOMERASE"/>
    <property type="match status" value="1"/>
</dbReference>
<dbReference type="SUPFAM" id="SSF55811">
    <property type="entry name" value="Nudix"/>
    <property type="match status" value="1"/>
</dbReference>
<dbReference type="PROSITE" id="PS51462">
    <property type="entry name" value="NUDIX"/>
    <property type="match status" value="1"/>
</dbReference>
<dbReference type="EMBL" id="JBHSXN010000001">
    <property type="protein sequence ID" value="MFC6952090.1"/>
    <property type="molecule type" value="Genomic_DNA"/>
</dbReference>
<dbReference type="Proteomes" id="UP001596395">
    <property type="component" value="Unassembled WGS sequence"/>
</dbReference>
<comment type="similarity">
    <text evidence="1">Belongs to the eIF-2B alpha/beta/delta subunits family.</text>
</comment>
<dbReference type="Pfam" id="PF00293">
    <property type="entry name" value="NUDIX"/>
    <property type="match status" value="1"/>
</dbReference>
<dbReference type="InterPro" id="IPR037171">
    <property type="entry name" value="NagB/RpiA_transferase-like"/>
</dbReference>
<dbReference type="PANTHER" id="PTHR43475:SF3">
    <property type="entry name" value="TRANSLATION INITIATION FACTOR EIF-2B SUBUNIT FAMILY PROTEIN (AFU_ORTHOLOGUE AFUA_2G14290)"/>
    <property type="match status" value="1"/>
</dbReference>
<evidence type="ECO:0000259" key="3">
    <source>
        <dbReference type="PROSITE" id="PS51462"/>
    </source>
</evidence>
<dbReference type="InterPro" id="IPR042529">
    <property type="entry name" value="IF_2B-like_C"/>
</dbReference>
<evidence type="ECO:0000313" key="5">
    <source>
        <dbReference type="Proteomes" id="UP001596395"/>
    </source>
</evidence>
<dbReference type="InterPro" id="IPR000649">
    <property type="entry name" value="IF-2B-related"/>
</dbReference>
<feature type="domain" description="Nudix hydrolase" evidence="3">
    <location>
        <begin position="4"/>
        <end position="134"/>
    </location>
</feature>
<name>A0ABD5V949_9EURY</name>
<evidence type="ECO:0000256" key="2">
    <source>
        <dbReference type="SAM" id="MobiDB-lite"/>
    </source>
</evidence>
<reference evidence="4 5" key="1">
    <citation type="journal article" date="2019" name="Int. J. Syst. Evol. Microbiol.">
        <title>The Global Catalogue of Microorganisms (GCM) 10K type strain sequencing project: providing services to taxonomists for standard genome sequencing and annotation.</title>
        <authorList>
            <consortium name="The Broad Institute Genomics Platform"/>
            <consortium name="The Broad Institute Genome Sequencing Center for Infectious Disease"/>
            <person name="Wu L."/>
            <person name="Ma J."/>
        </authorList>
    </citation>
    <scope>NUCLEOTIDE SEQUENCE [LARGE SCALE GENOMIC DNA]</scope>
    <source>
        <strain evidence="4 5">GX26</strain>
    </source>
</reference>
<dbReference type="SUPFAM" id="SSF100950">
    <property type="entry name" value="NagB/RpiA/CoA transferase-like"/>
    <property type="match status" value="1"/>
</dbReference>
<sequence>MTDEETHVVTAFARHDGHVLLCRRSEHVGTYTGRWGAISGYAEGDPDEQVLVELHEEAGFETDAVDLVRAGSTVDVRDDDLDTHWVVHPYLFDVDDRDVAVSEEHEACEWVHATEMLRRDCVPGLWAAYERVAPSVRSITADDEHGAAALSVRALEILRDRAGVLRAEGASPEAATDEVADLARRLCRARPSMAVLENRVNRAMATADADAASLETAAMDGINRAVRVDVDAAERAAALVGDRTVLTLSRSGTVLRALQEANPTAVFVAESRPGNEGVGVAERLLADAPTTLHTDAAVGHVLATEDVDCVLVGADAVLADGRVVNKTGTRLAAVAAAHEEVPFFVACATDKVRTDDTVNLESGRRSAVYDGSAPLDVTNPTFDVTPAHLVDAVVTERGELDQSDVREVADELASLATWDDDADREADDDGDAAEGADNDDASAANRR</sequence>
<dbReference type="InterPro" id="IPR000086">
    <property type="entry name" value="NUDIX_hydrolase_dom"/>
</dbReference>
<accession>A0ABD5V949</accession>
<gene>
    <name evidence="4" type="ORF">ACFQGB_04370</name>
</gene>
<dbReference type="AlphaFoldDB" id="A0ABD5V949"/>
<dbReference type="Gene3D" id="3.90.79.10">
    <property type="entry name" value="Nucleoside Triphosphate Pyrophosphohydrolase"/>
    <property type="match status" value="1"/>
</dbReference>
<proteinExistence type="inferred from homology"/>
<dbReference type="RefSeq" id="WP_336349083.1">
    <property type="nucleotide sequence ID" value="NZ_JAZAQL010000001.1"/>
</dbReference>
<feature type="region of interest" description="Disordered" evidence="2">
    <location>
        <begin position="414"/>
        <end position="447"/>
    </location>
</feature>
<comment type="caution">
    <text evidence="4">The sequence shown here is derived from an EMBL/GenBank/DDBJ whole genome shotgun (WGS) entry which is preliminary data.</text>
</comment>
<dbReference type="Pfam" id="PF01008">
    <property type="entry name" value="IF-2B"/>
    <property type="match status" value="1"/>
</dbReference>
<protein>
    <submittedName>
        <fullName evidence="4">NUDIX domain-containing protein</fullName>
    </submittedName>
</protein>
<keyword evidence="5" id="KW-1185">Reference proteome</keyword>
<organism evidence="4 5">
    <name type="scientific">Halorubellus litoreus</name>
    <dbReference type="NCBI Taxonomy" id="755308"/>
    <lineage>
        <taxon>Archaea</taxon>
        <taxon>Methanobacteriati</taxon>
        <taxon>Methanobacteriota</taxon>
        <taxon>Stenosarchaea group</taxon>
        <taxon>Halobacteria</taxon>
        <taxon>Halobacteriales</taxon>
        <taxon>Halorubellaceae</taxon>
        <taxon>Halorubellus</taxon>
    </lineage>
</organism>